<protein>
    <submittedName>
        <fullName evidence="1">Uncharacterized protein</fullName>
    </submittedName>
</protein>
<feature type="non-terminal residue" evidence="1">
    <location>
        <position position="47"/>
    </location>
</feature>
<dbReference type="AlphaFoldDB" id="A0A8S2UD38"/>
<sequence>MNRYLNTEQCSILANSLLGRQCEVLTIRIDDRSIILDLVRNMCNLRA</sequence>
<gene>
    <name evidence="1" type="ORF">GIL414_LOCUS27041</name>
</gene>
<accession>A0A8S2UD38</accession>
<comment type="caution">
    <text evidence="1">The sequence shown here is derived from an EMBL/GenBank/DDBJ whole genome shotgun (WGS) entry which is preliminary data.</text>
</comment>
<dbReference type="EMBL" id="CAJOBJ010041562">
    <property type="protein sequence ID" value="CAF4329088.1"/>
    <property type="molecule type" value="Genomic_DNA"/>
</dbReference>
<proteinExistence type="predicted"/>
<dbReference type="Proteomes" id="UP000681720">
    <property type="component" value="Unassembled WGS sequence"/>
</dbReference>
<reference evidence="1" key="1">
    <citation type="submission" date="2021-02" db="EMBL/GenBank/DDBJ databases">
        <authorList>
            <person name="Nowell W R."/>
        </authorList>
    </citation>
    <scope>NUCLEOTIDE SEQUENCE</scope>
</reference>
<evidence type="ECO:0000313" key="1">
    <source>
        <dbReference type="EMBL" id="CAF4329088.1"/>
    </source>
</evidence>
<organism evidence="1 2">
    <name type="scientific">Rotaria magnacalcarata</name>
    <dbReference type="NCBI Taxonomy" id="392030"/>
    <lineage>
        <taxon>Eukaryota</taxon>
        <taxon>Metazoa</taxon>
        <taxon>Spiralia</taxon>
        <taxon>Gnathifera</taxon>
        <taxon>Rotifera</taxon>
        <taxon>Eurotatoria</taxon>
        <taxon>Bdelloidea</taxon>
        <taxon>Philodinida</taxon>
        <taxon>Philodinidae</taxon>
        <taxon>Rotaria</taxon>
    </lineage>
</organism>
<evidence type="ECO:0000313" key="2">
    <source>
        <dbReference type="Proteomes" id="UP000681720"/>
    </source>
</evidence>
<name>A0A8S2UD38_9BILA</name>